<evidence type="ECO:0000313" key="1">
    <source>
        <dbReference type="EMBL" id="SDH81056.1"/>
    </source>
</evidence>
<name>A0A1G8FG55_9MICO</name>
<dbReference type="RefSeq" id="WP_092505411.1">
    <property type="nucleotide sequence ID" value="NZ_LT629695.1"/>
</dbReference>
<dbReference type="AlphaFoldDB" id="A0A1G8FG55"/>
<sequence>MTETWKPEPGETDMVVLQGSPTAEEQAAIHAVLAELGTEWAQTKHRKVLDAPTGWIAGTRPGDGSLASTSSGV</sequence>
<reference evidence="2" key="1">
    <citation type="submission" date="2016-10" db="EMBL/GenBank/DDBJ databases">
        <authorList>
            <person name="Varghese N."/>
            <person name="Submissions S."/>
        </authorList>
    </citation>
    <scope>NUCLEOTIDE SEQUENCE [LARGE SCALE GENOMIC DNA]</scope>
    <source>
        <strain evidence="2">DSM 22002</strain>
    </source>
</reference>
<dbReference type="OrthoDB" id="5118213at2"/>
<dbReference type="EMBL" id="LT629695">
    <property type="protein sequence ID" value="SDH81056.1"/>
    <property type="molecule type" value="Genomic_DNA"/>
</dbReference>
<proteinExistence type="predicted"/>
<gene>
    <name evidence="1" type="ORF">SAMN04489720_2464</name>
</gene>
<organism evidence="1 2">
    <name type="scientific">Agrococcus jejuensis</name>
    <dbReference type="NCBI Taxonomy" id="399736"/>
    <lineage>
        <taxon>Bacteria</taxon>
        <taxon>Bacillati</taxon>
        <taxon>Actinomycetota</taxon>
        <taxon>Actinomycetes</taxon>
        <taxon>Micrococcales</taxon>
        <taxon>Microbacteriaceae</taxon>
        <taxon>Agrococcus</taxon>
    </lineage>
</organism>
<dbReference type="Proteomes" id="UP000198822">
    <property type="component" value="Chromosome I"/>
</dbReference>
<evidence type="ECO:0000313" key="2">
    <source>
        <dbReference type="Proteomes" id="UP000198822"/>
    </source>
</evidence>
<accession>A0A1G8FG55</accession>
<dbReference type="STRING" id="399736.SAMN04489720_2464"/>
<keyword evidence="2" id="KW-1185">Reference proteome</keyword>
<protein>
    <submittedName>
        <fullName evidence="1">Acyl-CoA carboxylase epsilon subunit</fullName>
    </submittedName>
</protein>